<evidence type="ECO:0000313" key="4">
    <source>
        <dbReference type="EMBL" id="KAE9108827.1"/>
    </source>
</evidence>
<dbReference type="Proteomes" id="UP000440367">
    <property type="component" value="Unassembled WGS sequence"/>
</dbReference>
<evidence type="ECO:0000313" key="12">
    <source>
        <dbReference type="Proteomes" id="UP000441208"/>
    </source>
</evidence>
<dbReference type="EMBL" id="QXFZ01000649">
    <property type="protein sequence ID" value="KAE9109126.1"/>
    <property type="molecule type" value="Genomic_DNA"/>
</dbReference>
<dbReference type="Proteomes" id="UP000429523">
    <property type="component" value="Unassembled WGS sequence"/>
</dbReference>
<evidence type="ECO:0000313" key="8">
    <source>
        <dbReference type="EMBL" id="KAE9228649.1"/>
    </source>
</evidence>
<dbReference type="EMBL" id="QXGA01000330">
    <property type="protein sequence ID" value="KAE9147740.1"/>
    <property type="molecule type" value="Genomic_DNA"/>
</dbReference>
<evidence type="ECO:0000313" key="2">
    <source>
        <dbReference type="EMBL" id="KAE8936189.1"/>
    </source>
</evidence>
<keyword evidence="1" id="KW-0732">Signal</keyword>
<evidence type="ECO:0008006" key="16">
    <source>
        <dbReference type="Google" id="ProtNLM"/>
    </source>
</evidence>
<reference evidence="9 10" key="1">
    <citation type="submission" date="2018-08" db="EMBL/GenBank/DDBJ databases">
        <title>Genomic investigation of the strawberry pathogen Phytophthora fragariae indicates pathogenicity is determined by transcriptional variation in three key races.</title>
        <authorList>
            <person name="Adams T.M."/>
            <person name="Armitage A.D."/>
            <person name="Sobczyk M.K."/>
            <person name="Bates H.J."/>
            <person name="Dunwell J.M."/>
            <person name="Nellist C.F."/>
            <person name="Harrison R.J."/>
        </authorList>
    </citation>
    <scope>NUCLEOTIDE SEQUENCE [LARGE SCALE GENOMIC DNA]</scope>
    <source>
        <strain evidence="8 10">BC-1</strain>
        <strain evidence="7 14">BC-23</strain>
        <strain evidence="6 11">NOV-5</strain>
        <strain evidence="5 12">NOV-71</strain>
        <strain evidence="2 9">NOV-9</strain>
        <strain evidence="4 15">ONT-3</strain>
        <strain evidence="3 13">SCRP245</strain>
    </source>
</reference>
<sequence length="105" mass="10840">MLSLILASIAVALLPSRSAGVGAPPSRDAAGGGDARARYVPLPRCPTCLRCCLFPAVGGGGAMPPTSAAVSRRCPRPSIGCCCRRRGHCRAAARCMLPLRPLRLT</sequence>
<evidence type="ECO:0000313" key="6">
    <source>
        <dbReference type="EMBL" id="KAE9147740.1"/>
    </source>
</evidence>
<evidence type="ECO:0000313" key="5">
    <source>
        <dbReference type="EMBL" id="KAE9109126.1"/>
    </source>
</evidence>
<evidence type="ECO:0000313" key="10">
    <source>
        <dbReference type="Proteomes" id="UP000440367"/>
    </source>
</evidence>
<evidence type="ECO:0000313" key="13">
    <source>
        <dbReference type="Proteomes" id="UP000460718"/>
    </source>
</evidence>
<dbReference type="Proteomes" id="UP000460718">
    <property type="component" value="Unassembled WGS sequence"/>
</dbReference>
<dbReference type="EMBL" id="QXFW01000326">
    <property type="protein sequence ID" value="KAE9016021.1"/>
    <property type="molecule type" value="Genomic_DNA"/>
</dbReference>
<evidence type="ECO:0000313" key="9">
    <source>
        <dbReference type="Proteomes" id="UP000429523"/>
    </source>
</evidence>
<feature type="chain" id="PRO_5036380991" description="Secreted protein" evidence="1">
    <location>
        <begin position="21"/>
        <end position="105"/>
    </location>
</feature>
<dbReference type="EMBL" id="QXGC01000649">
    <property type="protein sequence ID" value="KAE9226190.1"/>
    <property type="molecule type" value="Genomic_DNA"/>
</dbReference>
<evidence type="ECO:0000256" key="1">
    <source>
        <dbReference type="SAM" id="SignalP"/>
    </source>
</evidence>
<comment type="caution">
    <text evidence="8">The sequence shown here is derived from an EMBL/GenBank/DDBJ whole genome shotgun (WGS) entry which is preliminary data.</text>
</comment>
<protein>
    <recommendedName>
        <fullName evidence="16">Secreted protein</fullName>
    </recommendedName>
</protein>
<evidence type="ECO:0000313" key="7">
    <source>
        <dbReference type="EMBL" id="KAE9226190.1"/>
    </source>
</evidence>
<dbReference type="Proteomes" id="UP000440732">
    <property type="component" value="Unassembled WGS sequence"/>
</dbReference>
<dbReference type="Proteomes" id="UP000441208">
    <property type="component" value="Unassembled WGS sequence"/>
</dbReference>
<organism evidence="8 10">
    <name type="scientific">Phytophthora fragariae</name>
    <dbReference type="NCBI Taxonomy" id="53985"/>
    <lineage>
        <taxon>Eukaryota</taxon>
        <taxon>Sar</taxon>
        <taxon>Stramenopiles</taxon>
        <taxon>Oomycota</taxon>
        <taxon>Peronosporomycetes</taxon>
        <taxon>Peronosporales</taxon>
        <taxon>Peronosporaceae</taxon>
        <taxon>Phytophthora</taxon>
    </lineage>
</organism>
<accession>A0A6A3Z3K7</accession>
<dbReference type="Proteomes" id="UP000488956">
    <property type="component" value="Unassembled WGS sequence"/>
</dbReference>
<dbReference type="EMBL" id="QXGD01000683">
    <property type="protein sequence ID" value="KAE9228649.1"/>
    <property type="molecule type" value="Genomic_DNA"/>
</dbReference>
<proteinExistence type="predicted"/>
<feature type="signal peptide" evidence="1">
    <location>
        <begin position="1"/>
        <end position="20"/>
    </location>
</feature>
<evidence type="ECO:0000313" key="14">
    <source>
        <dbReference type="Proteomes" id="UP000476176"/>
    </source>
</evidence>
<evidence type="ECO:0000313" key="15">
    <source>
        <dbReference type="Proteomes" id="UP000488956"/>
    </source>
</evidence>
<dbReference type="Proteomes" id="UP000476176">
    <property type="component" value="Unassembled WGS sequence"/>
</dbReference>
<name>A0A6A3Z3K7_9STRA</name>
<gene>
    <name evidence="8" type="ORF">PF002_g13485</name>
    <name evidence="7" type="ORF">PF004_g11712</name>
    <name evidence="6" type="ORF">PF006_g7607</name>
    <name evidence="5" type="ORF">PF007_g12371</name>
    <name evidence="2" type="ORF">PF009_g13886</name>
    <name evidence="4" type="ORF">PF010_g11763</name>
    <name evidence="3" type="ORF">PF011_g7363</name>
</gene>
<evidence type="ECO:0000313" key="11">
    <source>
        <dbReference type="Proteomes" id="UP000440732"/>
    </source>
</evidence>
<dbReference type="AlphaFoldDB" id="A0A6A3Z3K7"/>
<dbReference type="EMBL" id="QXFX01000635">
    <property type="protein sequence ID" value="KAE9108827.1"/>
    <property type="molecule type" value="Genomic_DNA"/>
</dbReference>
<dbReference type="EMBL" id="QXGF01000741">
    <property type="protein sequence ID" value="KAE8936189.1"/>
    <property type="molecule type" value="Genomic_DNA"/>
</dbReference>
<evidence type="ECO:0000313" key="3">
    <source>
        <dbReference type="EMBL" id="KAE9016021.1"/>
    </source>
</evidence>